<dbReference type="Proteomes" id="UP000684084">
    <property type="component" value="Unassembled WGS sequence"/>
</dbReference>
<sequence>MSRNKKKSSNKRKLHKASKKVNRDRTSTTPNTGQTSTTPSTGQTSTTPNTGQTSTTPNTGQTSTPKKKTNQYEKSAAKNKTPDEEIVEVDRGQASTTPNTGQTSTPKKSRYIDCFALFCSVIQRCIIYTYYIKKNLLIQKRINTKNPQQKINHPIKKSSKWIVDKLQLLLIPDKLLPPKKVDILIVLRYSVPLFKGVLTISKKFINTETNQYEKSAANRDELSDEVEIVEVAREKTSTTPATGQVYQKNYRDPFVLDISQVLMESCQKSKTSQDLEESHTDKEMASAHFPKSSFEHTRTIKPRKLSLSQMPHRDSLSREFLPYDFSSSSVEPSESLAYRYNNSDYEKLKREHSRLHDEHVYLQGRMCEVYRELKEIKGELNELRQDYIKLHSHNKYINHENEVLRAEINNLKSQISSQDDADVESSESESNDNDNRPGKKRKVARRKIDQSDDDSETDEENARTEMKPRFSPSYKQINDWLAALHKHRRARLLYVERGVIDKDNRRLHKNNRLSEKKSRRVKGAISLFKRNNDRVKDYDKTEVLNILKDTRYHSPEDSETDKEQPDGKRKIIVYNLSWRSDELINFLRNVLDTHVFSLQTAQLTRGRNYDDESYCITSRHPKNARMGIQNSKYARQYGFFWS</sequence>
<gene>
    <name evidence="2" type="ORF">CHRIB12_LOCUS8226</name>
</gene>
<feature type="compositionally biased region" description="Acidic residues" evidence="1">
    <location>
        <begin position="419"/>
        <end position="432"/>
    </location>
</feature>
<accession>A0A915Z3W0</accession>
<evidence type="ECO:0000256" key="1">
    <source>
        <dbReference type="SAM" id="MobiDB-lite"/>
    </source>
</evidence>
<feature type="compositionally biased region" description="Low complexity" evidence="1">
    <location>
        <begin position="27"/>
        <end position="64"/>
    </location>
</feature>
<comment type="caution">
    <text evidence="2">The sequence shown here is derived from an EMBL/GenBank/DDBJ whole genome shotgun (WGS) entry which is preliminary data.</text>
</comment>
<reference evidence="2" key="1">
    <citation type="submission" date="2020-05" db="EMBL/GenBank/DDBJ databases">
        <authorList>
            <person name="Rincon C."/>
            <person name="Sanders R I."/>
            <person name="Robbins C."/>
            <person name="Chaturvedi A."/>
        </authorList>
    </citation>
    <scope>NUCLEOTIDE SEQUENCE</scope>
    <source>
        <strain evidence="2">CHB12</strain>
    </source>
</reference>
<name>A0A915Z3W0_9GLOM</name>
<feature type="compositionally biased region" description="Polar residues" evidence="1">
    <location>
        <begin position="93"/>
        <end position="106"/>
    </location>
</feature>
<dbReference type="EMBL" id="CAGKOT010000015">
    <property type="protein sequence ID" value="CAB5360520.1"/>
    <property type="molecule type" value="Genomic_DNA"/>
</dbReference>
<protein>
    <submittedName>
        <fullName evidence="2">Uncharacterized protein</fullName>
    </submittedName>
</protein>
<feature type="compositionally biased region" description="Basic and acidic residues" evidence="1">
    <location>
        <begin position="80"/>
        <end position="91"/>
    </location>
</feature>
<evidence type="ECO:0000313" key="3">
    <source>
        <dbReference type="Proteomes" id="UP000684084"/>
    </source>
</evidence>
<proteinExistence type="predicted"/>
<organism evidence="2 3">
    <name type="scientific">Rhizophagus irregularis</name>
    <dbReference type="NCBI Taxonomy" id="588596"/>
    <lineage>
        <taxon>Eukaryota</taxon>
        <taxon>Fungi</taxon>
        <taxon>Fungi incertae sedis</taxon>
        <taxon>Mucoromycota</taxon>
        <taxon>Glomeromycotina</taxon>
        <taxon>Glomeromycetes</taxon>
        <taxon>Glomerales</taxon>
        <taxon>Glomeraceae</taxon>
        <taxon>Rhizophagus</taxon>
    </lineage>
</organism>
<feature type="region of interest" description="Disordered" evidence="1">
    <location>
        <begin position="415"/>
        <end position="470"/>
    </location>
</feature>
<feature type="compositionally biased region" description="Basic residues" evidence="1">
    <location>
        <begin position="1"/>
        <end position="20"/>
    </location>
</feature>
<dbReference type="AlphaFoldDB" id="A0A915Z3W0"/>
<dbReference type="VEuPathDB" id="FungiDB:RhiirFUN_018911"/>
<evidence type="ECO:0000313" key="2">
    <source>
        <dbReference type="EMBL" id="CAB5360520.1"/>
    </source>
</evidence>
<dbReference type="OrthoDB" id="2465196at2759"/>
<feature type="region of interest" description="Disordered" evidence="1">
    <location>
        <begin position="1"/>
        <end position="107"/>
    </location>
</feature>